<feature type="transmembrane region" description="Helical" evidence="8">
    <location>
        <begin position="445"/>
        <end position="465"/>
    </location>
</feature>
<dbReference type="FunFam" id="1.20.1250.20:FF:000171">
    <property type="entry name" value="MFS general substrate transporter"/>
    <property type="match status" value="1"/>
</dbReference>
<dbReference type="GO" id="GO:0022857">
    <property type="term" value="F:transmembrane transporter activity"/>
    <property type="evidence" value="ECO:0007669"/>
    <property type="project" value="InterPro"/>
</dbReference>
<evidence type="ECO:0000256" key="1">
    <source>
        <dbReference type="ARBA" id="ARBA00004141"/>
    </source>
</evidence>
<comment type="subcellular location">
    <subcellularLocation>
        <location evidence="1">Membrane</location>
        <topology evidence="1">Multi-pass membrane protein</topology>
    </subcellularLocation>
</comment>
<keyword evidence="10" id="KW-0762">Sugar transport</keyword>
<dbReference type="InterPro" id="IPR020846">
    <property type="entry name" value="MFS_dom"/>
</dbReference>
<evidence type="ECO:0000256" key="3">
    <source>
        <dbReference type="ARBA" id="ARBA00022448"/>
    </source>
</evidence>
<feature type="region of interest" description="Disordered" evidence="7">
    <location>
        <begin position="33"/>
        <end position="63"/>
    </location>
</feature>
<feature type="transmembrane region" description="Helical" evidence="8">
    <location>
        <begin position="118"/>
        <end position="136"/>
    </location>
</feature>
<dbReference type="RefSeq" id="XP_033597992.1">
    <property type="nucleotide sequence ID" value="XM_033745694.1"/>
</dbReference>
<dbReference type="Pfam" id="PF07690">
    <property type="entry name" value="MFS_1"/>
    <property type="match status" value="1"/>
</dbReference>
<feature type="transmembrane region" description="Helical" evidence="8">
    <location>
        <begin position="296"/>
        <end position="315"/>
    </location>
</feature>
<organism evidence="10 11">
    <name type="scientific">Pseudovirgaria hyperparasitica</name>
    <dbReference type="NCBI Taxonomy" id="470096"/>
    <lineage>
        <taxon>Eukaryota</taxon>
        <taxon>Fungi</taxon>
        <taxon>Dikarya</taxon>
        <taxon>Ascomycota</taxon>
        <taxon>Pezizomycotina</taxon>
        <taxon>Dothideomycetes</taxon>
        <taxon>Dothideomycetes incertae sedis</taxon>
        <taxon>Acrospermales</taxon>
        <taxon>Acrospermaceae</taxon>
        <taxon>Pseudovirgaria</taxon>
    </lineage>
</organism>
<dbReference type="PROSITE" id="PS50850">
    <property type="entry name" value="MFS"/>
    <property type="match status" value="1"/>
</dbReference>
<dbReference type="Proteomes" id="UP000799437">
    <property type="component" value="Unassembled WGS sequence"/>
</dbReference>
<feature type="transmembrane region" description="Helical" evidence="8">
    <location>
        <begin position="566"/>
        <end position="585"/>
    </location>
</feature>
<evidence type="ECO:0000259" key="9">
    <source>
        <dbReference type="PROSITE" id="PS50850"/>
    </source>
</evidence>
<dbReference type="InterPro" id="IPR011701">
    <property type="entry name" value="MFS"/>
</dbReference>
<evidence type="ECO:0000313" key="10">
    <source>
        <dbReference type="EMBL" id="KAF2755541.1"/>
    </source>
</evidence>
<comment type="similarity">
    <text evidence="2">Belongs to the major facilitator superfamily.</text>
</comment>
<evidence type="ECO:0000256" key="5">
    <source>
        <dbReference type="ARBA" id="ARBA00022989"/>
    </source>
</evidence>
<evidence type="ECO:0000256" key="8">
    <source>
        <dbReference type="SAM" id="Phobius"/>
    </source>
</evidence>
<feature type="domain" description="Major facilitator superfamily (MFS) profile" evidence="9">
    <location>
        <begin position="118"/>
        <end position="587"/>
    </location>
</feature>
<dbReference type="InterPro" id="IPR036259">
    <property type="entry name" value="MFS_trans_sf"/>
</dbReference>
<evidence type="ECO:0000256" key="4">
    <source>
        <dbReference type="ARBA" id="ARBA00022692"/>
    </source>
</evidence>
<evidence type="ECO:0000256" key="2">
    <source>
        <dbReference type="ARBA" id="ARBA00008335"/>
    </source>
</evidence>
<dbReference type="EMBL" id="ML996577">
    <property type="protein sequence ID" value="KAF2755541.1"/>
    <property type="molecule type" value="Genomic_DNA"/>
</dbReference>
<feature type="transmembrane region" description="Helical" evidence="8">
    <location>
        <begin position="156"/>
        <end position="175"/>
    </location>
</feature>
<feature type="transmembrane region" description="Helical" evidence="8">
    <location>
        <begin position="477"/>
        <end position="494"/>
    </location>
</feature>
<protein>
    <submittedName>
        <fullName evidence="10">Sugar transporter</fullName>
    </submittedName>
</protein>
<evidence type="ECO:0000256" key="6">
    <source>
        <dbReference type="ARBA" id="ARBA00023136"/>
    </source>
</evidence>
<feature type="transmembrane region" description="Helical" evidence="8">
    <location>
        <begin position="500"/>
        <end position="521"/>
    </location>
</feature>
<sequence>MLRIIKSFGRHQEDSHEGVLVPLEQVQRYASVPGDDENDIADPRHTGAGQLKVAGDDDNDNDNAPLLVTDGGESLARLRAEIEADMTTSDSQTTYDLKSKVFNKAIQDIGMGRYQWELFALCGMGWFADNLWMGGLSLVLPRMSIEFGIDENKVRYTTMFTFIGLSIGSSFWGIASDIIGRRPAFNATLLLCGAFGFATGFGPSWIATSMLFLCMGLGVGGNLPVDGALFLEFLPFDSGHLLTLLSVWWPVGQLAASLLAWAIIPTRSCDLQLQACFLVNGIQPCCSTSDNMGWRYFIFSLGILTLFMFVCRYFLFTLYESPKFLLSHNRQAEAVSVIHAIAYHNKSQTWLTEDILNAIGGHPESASNSGPSAKEIGMRKMQAFSLRLVRPLFKDSKLALSTSLIWFIWAAIGMGYPLFNAFLPQYLQHIGDTDPDDAPVSTNTVYADFAITSIVGLPGALLAGYAVDLRYLGRRGTLAISTLISGLTMFLFTYSTNPGYQTFCSSLAAFFQNIMYGVLYAYTPEVFPSPNRGTGTGIASLLNRIAGMCAPVVAATVGAIHPAAPIIGAGVVYVAAFAAMCILPIETRGKQSL</sequence>
<proteinExistence type="inferred from homology"/>
<dbReference type="CDD" id="cd17316">
    <property type="entry name" value="MFS_SV2_like"/>
    <property type="match status" value="1"/>
</dbReference>
<accession>A0A6A6W3C8</accession>
<dbReference type="OrthoDB" id="4139357at2759"/>
<keyword evidence="3" id="KW-0813">Transport</keyword>
<gene>
    <name evidence="10" type="ORF">EJ05DRAFT_488291</name>
</gene>
<dbReference type="GO" id="GO:0016020">
    <property type="term" value="C:membrane"/>
    <property type="evidence" value="ECO:0007669"/>
    <property type="project" value="UniProtKB-SubCell"/>
</dbReference>
<feature type="transmembrane region" description="Helical" evidence="8">
    <location>
        <begin position="241"/>
        <end position="264"/>
    </location>
</feature>
<keyword evidence="5 8" id="KW-1133">Transmembrane helix</keyword>
<dbReference type="Gene3D" id="1.20.1250.20">
    <property type="entry name" value="MFS general substrate transporter like domains"/>
    <property type="match status" value="1"/>
</dbReference>
<dbReference type="PANTHER" id="PTHR23511:SF5">
    <property type="entry name" value="MAJOR FACILITATOR-TYPE TRANSPORTER HXNZ-RELATED"/>
    <property type="match status" value="1"/>
</dbReference>
<reference evidence="10" key="1">
    <citation type="journal article" date="2020" name="Stud. Mycol.">
        <title>101 Dothideomycetes genomes: a test case for predicting lifestyles and emergence of pathogens.</title>
        <authorList>
            <person name="Haridas S."/>
            <person name="Albert R."/>
            <person name="Binder M."/>
            <person name="Bloem J."/>
            <person name="Labutti K."/>
            <person name="Salamov A."/>
            <person name="Andreopoulos B."/>
            <person name="Baker S."/>
            <person name="Barry K."/>
            <person name="Bills G."/>
            <person name="Bluhm B."/>
            <person name="Cannon C."/>
            <person name="Castanera R."/>
            <person name="Culley D."/>
            <person name="Daum C."/>
            <person name="Ezra D."/>
            <person name="Gonzalez J."/>
            <person name="Henrissat B."/>
            <person name="Kuo A."/>
            <person name="Liang C."/>
            <person name="Lipzen A."/>
            <person name="Lutzoni F."/>
            <person name="Magnuson J."/>
            <person name="Mondo S."/>
            <person name="Nolan M."/>
            <person name="Ohm R."/>
            <person name="Pangilinan J."/>
            <person name="Park H.-J."/>
            <person name="Ramirez L."/>
            <person name="Alfaro M."/>
            <person name="Sun H."/>
            <person name="Tritt A."/>
            <person name="Yoshinaga Y."/>
            <person name="Zwiers L.-H."/>
            <person name="Turgeon B."/>
            <person name="Goodwin S."/>
            <person name="Spatafora J."/>
            <person name="Crous P."/>
            <person name="Grigoriev I."/>
        </authorList>
    </citation>
    <scope>NUCLEOTIDE SEQUENCE</scope>
    <source>
        <strain evidence="10">CBS 121739</strain>
    </source>
</reference>
<keyword evidence="11" id="KW-1185">Reference proteome</keyword>
<dbReference type="PANTHER" id="PTHR23511">
    <property type="entry name" value="SYNAPTIC VESICLE GLYCOPROTEIN 2"/>
    <property type="match status" value="1"/>
</dbReference>
<dbReference type="GeneID" id="54486748"/>
<dbReference type="SUPFAM" id="SSF103473">
    <property type="entry name" value="MFS general substrate transporter"/>
    <property type="match status" value="1"/>
</dbReference>
<evidence type="ECO:0000313" key="11">
    <source>
        <dbReference type="Proteomes" id="UP000799437"/>
    </source>
</evidence>
<name>A0A6A6W3C8_9PEZI</name>
<feature type="transmembrane region" description="Helical" evidence="8">
    <location>
        <begin position="187"/>
        <end position="204"/>
    </location>
</feature>
<keyword evidence="4 8" id="KW-0812">Transmembrane</keyword>
<feature type="transmembrane region" description="Helical" evidence="8">
    <location>
        <begin position="398"/>
        <end position="419"/>
    </location>
</feature>
<evidence type="ECO:0000256" key="7">
    <source>
        <dbReference type="SAM" id="MobiDB-lite"/>
    </source>
</evidence>
<dbReference type="AlphaFoldDB" id="A0A6A6W3C8"/>
<keyword evidence="6 8" id="KW-0472">Membrane</keyword>